<organism evidence="1 2">
    <name type="scientific">Smallanthus sonchifolius</name>
    <dbReference type="NCBI Taxonomy" id="185202"/>
    <lineage>
        <taxon>Eukaryota</taxon>
        <taxon>Viridiplantae</taxon>
        <taxon>Streptophyta</taxon>
        <taxon>Embryophyta</taxon>
        <taxon>Tracheophyta</taxon>
        <taxon>Spermatophyta</taxon>
        <taxon>Magnoliopsida</taxon>
        <taxon>eudicotyledons</taxon>
        <taxon>Gunneridae</taxon>
        <taxon>Pentapetalae</taxon>
        <taxon>asterids</taxon>
        <taxon>campanulids</taxon>
        <taxon>Asterales</taxon>
        <taxon>Asteraceae</taxon>
        <taxon>Asteroideae</taxon>
        <taxon>Heliantheae alliance</taxon>
        <taxon>Millerieae</taxon>
        <taxon>Smallanthus</taxon>
    </lineage>
</organism>
<keyword evidence="2" id="KW-1185">Reference proteome</keyword>
<sequence>MDKIFRFEIMDSNASRGKPHENPKERRLKLRPEKRTSTFWRHLWDRFRSPKMFTSKTLITRDDPSSPSDENPLTEGNVTVTEGNTTGTSQQLLVDSLTSELIKANFIKVWEWMNDYVRKEREK</sequence>
<dbReference type="Proteomes" id="UP001056120">
    <property type="component" value="Linkage Group LG10"/>
</dbReference>
<name>A0ACB9I9A0_9ASTR</name>
<gene>
    <name evidence="1" type="ORF">L1987_32224</name>
</gene>
<evidence type="ECO:0000313" key="2">
    <source>
        <dbReference type="Proteomes" id="UP001056120"/>
    </source>
</evidence>
<comment type="caution">
    <text evidence="1">The sequence shown here is derived from an EMBL/GenBank/DDBJ whole genome shotgun (WGS) entry which is preliminary data.</text>
</comment>
<evidence type="ECO:0000313" key="1">
    <source>
        <dbReference type="EMBL" id="KAI3804056.1"/>
    </source>
</evidence>
<dbReference type="EMBL" id="CM042027">
    <property type="protein sequence ID" value="KAI3804056.1"/>
    <property type="molecule type" value="Genomic_DNA"/>
</dbReference>
<reference evidence="2" key="1">
    <citation type="journal article" date="2022" name="Mol. Ecol. Resour.">
        <title>The genomes of chicory, endive, great burdock and yacon provide insights into Asteraceae palaeo-polyploidization history and plant inulin production.</title>
        <authorList>
            <person name="Fan W."/>
            <person name="Wang S."/>
            <person name="Wang H."/>
            <person name="Wang A."/>
            <person name="Jiang F."/>
            <person name="Liu H."/>
            <person name="Zhao H."/>
            <person name="Xu D."/>
            <person name="Zhang Y."/>
        </authorList>
    </citation>
    <scope>NUCLEOTIDE SEQUENCE [LARGE SCALE GENOMIC DNA]</scope>
    <source>
        <strain evidence="2">cv. Yunnan</strain>
    </source>
</reference>
<reference evidence="1 2" key="2">
    <citation type="journal article" date="2022" name="Mol. Ecol. Resour.">
        <title>The genomes of chicory, endive, great burdock and yacon provide insights into Asteraceae paleo-polyploidization history and plant inulin production.</title>
        <authorList>
            <person name="Fan W."/>
            <person name="Wang S."/>
            <person name="Wang H."/>
            <person name="Wang A."/>
            <person name="Jiang F."/>
            <person name="Liu H."/>
            <person name="Zhao H."/>
            <person name="Xu D."/>
            <person name="Zhang Y."/>
        </authorList>
    </citation>
    <scope>NUCLEOTIDE SEQUENCE [LARGE SCALE GENOMIC DNA]</scope>
    <source>
        <strain evidence="2">cv. Yunnan</strain>
        <tissue evidence="1">Leaves</tissue>
    </source>
</reference>
<protein>
    <submittedName>
        <fullName evidence="1">Uncharacterized protein</fullName>
    </submittedName>
</protein>
<proteinExistence type="predicted"/>
<accession>A0ACB9I9A0</accession>